<feature type="signal peptide" evidence="2">
    <location>
        <begin position="1"/>
        <end position="25"/>
    </location>
</feature>
<evidence type="ECO:0000313" key="4">
    <source>
        <dbReference type="Proteomes" id="UP001596002"/>
    </source>
</evidence>
<keyword evidence="4" id="KW-1185">Reference proteome</keyword>
<comment type="caution">
    <text evidence="3">The sequence shown here is derived from an EMBL/GenBank/DDBJ whole genome shotgun (WGS) entry which is preliminary data.</text>
</comment>
<dbReference type="RefSeq" id="WP_380025108.1">
    <property type="nucleotide sequence ID" value="NZ_JBHSHC010000050.1"/>
</dbReference>
<dbReference type="Proteomes" id="UP001596002">
    <property type="component" value="Unassembled WGS sequence"/>
</dbReference>
<gene>
    <name evidence="3" type="ORF">ACFO8Q_07405</name>
</gene>
<dbReference type="EMBL" id="JBHSHC010000050">
    <property type="protein sequence ID" value="MFC4767190.1"/>
    <property type="molecule type" value="Genomic_DNA"/>
</dbReference>
<evidence type="ECO:0000256" key="1">
    <source>
        <dbReference type="SAM" id="MobiDB-lite"/>
    </source>
</evidence>
<evidence type="ECO:0000313" key="3">
    <source>
        <dbReference type="EMBL" id="MFC4767190.1"/>
    </source>
</evidence>
<keyword evidence="2" id="KW-0732">Signal</keyword>
<feature type="region of interest" description="Disordered" evidence="1">
    <location>
        <begin position="117"/>
        <end position="191"/>
    </location>
</feature>
<protein>
    <recommendedName>
        <fullName evidence="5">BIG2 domain-containing protein</fullName>
    </recommendedName>
</protein>
<organism evidence="3 4">
    <name type="scientific">Effusibacillus consociatus</name>
    <dbReference type="NCBI Taxonomy" id="1117041"/>
    <lineage>
        <taxon>Bacteria</taxon>
        <taxon>Bacillati</taxon>
        <taxon>Bacillota</taxon>
        <taxon>Bacilli</taxon>
        <taxon>Bacillales</taxon>
        <taxon>Alicyclobacillaceae</taxon>
        <taxon>Effusibacillus</taxon>
    </lineage>
</organism>
<feature type="chain" id="PRO_5045220371" description="BIG2 domain-containing protein" evidence="2">
    <location>
        <begin position="26"/>
        <end position="281"/>
    </location>
</feature>
<evidence type="ECO:0000256" key="2">
    <source>
        <dbReference type="SAM" id="SignalP"/>
    </source>
</evidence>
<dbReference type="Gene3D" id="2.60.40.1080">
    <property type="match status" value="1"/>
</dbReference>
<accession>A0ABV9PYQ9</accession>
<proteinExistence type="predicted"/>
<name>A0ABV9PYQ9_9BACL</name>
<evidence type="ECO:0008006" key="5">
    <source>
        <dbReference type="Google" id="ProtNLM"/>
    </source>
</evidence>
<sequence>MKKKLRKRAWIFTLVFLFLAGVAYADYTLPDGRIVHYEGPNKVRVVKRDGTSYVTQAKDNGKGRLIPTDGTVSEAVGASIPKFNADQRDGMKNTYMTVPIFKDGKLSGFGDIYGEGHTYVDSTPVRKDNESRGNRVDWATSQNREWGGGVVKITSPQQEQDKGGSSNSGSSSGSGGRNDTSSPSNPTPPTPYVLRIAVSGPTSLVAGETYSFTATAFYSNGTSRSITNAANWSNGPSFIPDNQGTFTITARYKGVTGSLTVQAVLPPAATPPAPPKVRLYE</sequence>
<reference evidence="4" key="1">
    <citation type="journal article" date="2019" name="Int. J. Syst. Evol. Microbiol.">
        <title>The Global Catalogue of Microorganisms (GCM) 10K type strain sequencing project: providing services to taxonomists for standard genome sequencing and annotation.</title>
        <authorList>
            <consortium name="The Broad Institute Genomics Platform"/>
            <consortium name="The Broad Institute Genome Sequencing Center for Infectious Disease"/>
            <person name="Wu L."/>
            <person name="Ma J."/>
        </authorList>
    </citation>
    <scope>NUCLEOTIDE SEQUENCE [LARGE SCALE GENOMIC DNA]</scope>
    <source>
        <strain evidence="4">WYCCWR 12678</strain>
    </source>
</reference>
<feature type="compositionally biased region" description="Basic and acidic residues" evidence="1">
    <location>
        <begin position="124"/>
        <end position="135"/>
    </location>
</feature>